<organism evidence="1">
    <name type="scientific">Brachypodium distachyon</name>
    <name type="common">Purple false brome</name>
    <name type="synonym">Trachynia distachya</name>
    <dbReference type="NCBI Taxonomy" id="15368"/>
    <lineage>
        <taxon>Eukaryota</taxon>
        <taxon>Viridiplantae</taxon>
        <taxon>Streptophyta</taxon>
        <taxon>Embryophyta</taxon>
        <taxon>Tracheophyta</taxon>
        <taxon>Spermatophyta</taxon>
        <taxon>Magnoliopsida</taxon>
        <taxon>Liliopsida</taxon>
        <taxon>Poales</taxon>
        <taxon>Poaceae</taxon>
        <taxon>BOP clade</taxon>
        <taxon>Pooideae</taxon>
        <taxon>Stipodae</taxon>
        <taxon>Brachypodieae</taxon>
        <taxon>Brachypodium</taxon>
    </lineage>
</organism>
<name>A0A2K2D6I6_BRADI</name>
<protein>
    <submittedName>
        <fullName evidence="1 2">Uncharacterized protein</fullName>
    </submittedName>
</protein>
<reference evidence="1 2" key="1">
    <citation type="journal article" date="2010" name="Nature">
        <title>Genome sequencing and analysis of the model grass Brachypodium distachyon.</title>
        <authorList>
            <consortium name="International Brachypodium Initiative"/>
        </authorList>
    </citation>
    <scope>NUCLEOTIDE SEQUENCE [LARGE SCALE GENOMIC DNA]</scope>
    <source>
        <strain evidence="1 2">Bd21</strain>
    </source>
</reference>
<keyword evidence="3" id="KW-1185">Reference proteome</keyword>
<reference evidence="1" key="2">
    <citation type="submission" date="2017-06" db="EMBL/GenBank/DDBJ databases">
        <title>WGS assembly of Brachypodium distachyon.</title>
        <authorList>
            <consortium name="The International Brachypodium Initiative"/>
            <person name="Lucas S."/>
            <person name="Harmon-Smith M."/>
            <person name="Lail K."/>
            <person name="Tice H."/>
            <person name="Grimwood J."/>
            <person name="Bruce D."/>
            <person name="Barry K."/>
            <person name="Shu S."/>
            <person name="Lindquist E."/>
            <person name="Wang M."/>
            <person name="Pitluck S."/>
            <person name="Vogel J.P."/>
            <person name="Garvin D.F."/>
            <person name="Mockler T.C."/>
            <person name="Schmutz J."/>
            <person name="Rokhsar D."/>
            <person name="Bevan M.W."/>
        </authorList>
    </citation>
    <scope>NUCLEOTIDE SEQUENCE</scope>
    <source>
        <strain evidence="1">Bd21</strain>
    </source>
</reference>
<evidence type="ECO:0000313" key="1">
    <source>
        <dbReference type="EMBL" id="PNT69886.1"/>
    </source>
</evidence>
<evidence type="ECO:0000313" key="3">
    <source>
        <dbReference type="Proteomes" id="UP000008810"/>
    </source>
</evidence>
<proteinExistence type="predicted"/>
<dbReference type="Proteomes" id="UP000008810">
    <property type="component" value="Chromosome 2"/>
</dbReference>
<accession>A0A2K2D6I6</accession>
<gene>
    <name evidence="1" type="ORF">BRADI_2g02235v3</name>
</gene>
<dbReference type="EMBL" id="CM000881">
    <property type="protein sequence ID" value="PNT69886.1"/>
    <property type="molecule type" value="Genomic_DNA"/>
</dbReference>
<dbReference type="AlphaFoldDB" id="A0A2K2D6I6"/>
<evidence type="ECO:0000313" key="2">
    <source>
        <dbReference type="EnsemblPlants" id="PNT69886"/>
    </source>
</evidence>
<dbReference type="Gramene" id="PNT69886">
    <property type="protein sequence ID" value="PNT69886"/>
    <property type="gene ID" value="BRADI_2g02235v3"/>
</dbReference>
<dbReference type="InParanoid" id="A0A2K2D6I6"/>
<dbReference type="EnsemblPlants" id="PNT69886">
    <property type="protein sequence ID" value="PNT69886"/>
    <property type="gene ID" value="BRADI_2g02235v3"/>
</dbReference>
<reference evidence="2" key="3">
    <citation type="submission" date="2018-08" db="UniProtKB">
        <authorList>
            <consortium name="EnsemblPlants"/>
        </authorList>
    </citation>
    <scope>IDENTIFICATION</scope>
    <source>
        <strain evidence="2">cv. Bd21</strain>
    </source>
</reference>
<sequence>MLIICLRFSLGGVLIYVDVSWSLSCKLRSSTPLNGSARKELFLFCSVLCHCKIVQLCALKLWLVCMTMTLYHWIFFPVRFSFLGY</sequence>